<name>A0ABS8AUC2_9BACT</name>
<feature type="transmembrane region" description="Helical" evidence="5">
    <location>
        <begin position="108"/>
        <end position="128"/>
    </location>
</feature>
<sequence length="209" mass="23065">MSEYPQIQADNALSQIWFKPKRTLAFLLANHPDKYVLPLLVLGGITRAIDRASMKDMGDKMSTATILLTAVLGGGLFGWLSYYLYAWLLSTTGRWLQGTASSHKFRTVIAWALVPSVVSLALVLPEVVVFGEDLFKSEPENTSHFNNIMWGVVSLLQATLGIWTIVILVKGTALVQNFTTGKAILNLILPGLVVFAPFMLLLLLIEAFR</sequence>
<evidence type="ECO:0000256" key="3">
    <source>
        <dbReference type="ARBA" id="ARBA00022989"/>
    </source>
</evidence>
<dbReference type="InterPro" id="IPR006977">
    <property type="entry name" value="Yip1_dom"/>
</dbReference>
<feature type="domain" description="Yip1" evidence="6">
    <location>
        <begin position="15"/>
        <end position="200"/>
    </location>
</feature>
<dbReference type="Pfam" id="PF04893">
    <property type="entry name" value="Yip1"/>
    <property type="match status" value="1"/>
</dbReference>
<evidence type="ECO:0000256" key="4">
    <source>
        <dbReference type="ARBA" id="ARBA00023136"/>
    </source>
</evidence>
<feature type="transmembrane region" description="Helical" evidence="5">
    <location>
        <begin position="183"/>
        <end position="205"/>
    </location>
</feature>
<proteinExistence type="predicted"/>
<feature type="transmembrane region" description="Helical" evidence="5">
    <location>
        <begin position="148"/>
        <end position="171"/>
    </location>
</feature>
<evidence type="ECO:0000259" key="6">
    <source>
        <dbReference type="Pfam" id="PF04893"/>
    </source>
</evidence>
<evidence type="ECO:0000313" key="7">
    <source>
        <dbReference type="EMBL" id="MCB2409822.1"/>
    </source>
</evidence>
<feature type="transmembrane region" description="Helical" evidence="5">
    <location>
        <begin position="64"/>
        <end position="88"/>
    </location>
</feature>
<evidence type="ECO:0000256" key="5">
    <source>
        <dbReference type="SAM" id="Phobius"/>
    </source>
</evidence>
<gene>
    <name evidence="7" type="ORF">LGH74_17665</name>
</gene>
<evidence type="ECO:0000256" key="2">
    <source>
        <dbReference type="ARBA" id="ARBA00022692"/>
    </source>
</evidence>
<dbReference type="EMBL" id="JAJADR010000005">
    <property type="protein sequence ID" value="MCB2409822.1"/>
    <property type="molecule type" value="Genomic_DNA"/>
</dbReference>
<keyword evidence="3 5" id="KW-1133">Transmembrane helix</keyword>
<comment type="subcellular location">
    <subcellularLocation>
        <location evidence="1">Membrane</location>
        <topology evidence="1">Multi-pass membrane protein</topology>
    </subcellularLocation>
</comment>
<keyword evidence="8" id="KW-1185">Reference proteome</keyword>
<evidence type="ECO:0000256" key="1">
    <source>
        <dbReference type="ARBA" id="ARBA00004141"/>
    </source>
</evidence>
<reference evidence="7" key="1">
    <citation type="submission" date="2021-10" db="EMBL/GenBank/DDBJ databases">
        <authorList>
            <person name="Dean J.D."/>
            <person name="Kim M.K."/>
            <person name="Newey C.N."/>
            <person name="Stoker T.S."/>
            <person name="Thompson D.W."/>
            <person name="Grose J.H."/>
        </authorList>
    </citation>
    <scope>NUCLEOTIDE SEQUENCE</scope>
    <source>
        <strain evidence="7">BT178</strain>
    </source>
</reference>
<comment type="caution">
    <text evidence="7">The sequence shown here is derived from an EMBL/GenBank/DDBJ whole genome shotgun (WGS) entry which is preliminary data.</text>
</comment>
<dbReference type="Proteomes" id="UP001165296">
    <property type="component" value="Unassembled WGS sequence"/>
</dbReference>
<dbReference type="RefSeq" id="WP_226177653.1">
    <property type="nucleotide sequence ID" value="NZ_JAJADR010000005.1"/>
</dbReference>
<organism evidence="7 8">
    <name type="scientific">Hymenobacter lucidus</name>
    <dbReference type="NCBI Taxonomy" id="2880930"/>
    <lineage>
        <taxon>Bacteria</taxon>
        <taxon>Pseudomonadati</taxon>
        <taxon>Bacteroidota</taxon>
        <taxon>Cytophagia</taxon>
        <taxon>Cytophagales</taxon>
        <taxon>Hymenobacteraceae</taxon>
        <taxon>Hymenobacter</taxon>
    </lineage>
</organism>
<protein>
    <submittedName>
        <fullName evidence="7">YIP1 family protein</fullName>
    </submittedName>
</protein>
<keyword evidence="4 5" id="KW-0472">Membrane</keyword>
<keyword evidence="2 5" id="KW-0812">Transmembrane</keyword>
<accession>A0ABS8AUC2</accession>
<evidence type="ECO:0000313" key="8">
    <source>
        <dbReference type="Proteomes" id="UP001165296"/>
    </source>
</evidence>